<dbReference type="InterPro" id="IPR015424">
    <property type="entry name" value="PyrdxlP-dep_Trfase"/>
</dbReference>
<dbReference type="InterPro" id="IPR015422">
    <property type="entry name" value="PyrdxlP-dep_Trfase_small"/>
</dbReference>
<evidence type="ECO:0000256" key="5">
    <source>
        <dbReference type="ARBA" id="ARBA00022576"/>
    </source>
</evidence>
<protein>
    <recommendedName>
        <fullName evidence="11">Histidinol-phosphate aminotransferase</fullName>
        <ecNumber evidence="11">2.6.1.9</ecNumber>
    </recommendedName>
    <alternativeName>
        <fullName evidence="11">Imidazole acetol-phosphate transaminase</fullName>
    </alternativeName>
</protein>
<evidence type="ECO:0000259" key="12">
    <source>
        <dbReference type="Pfam" id="PF00155"/>
    </source>
</evidence>
<keyword evidence="7 11" id="KW-0808">Transferase</keyword>
<evidence type="ECO:0000256" key="6">
    <source>
        <dbReference type="ARBA" id="ARBA00022605"/>
    </source>
</evidence>
<comment type="pathway">
    <text evidence="2 11">Amino-acid biosynthesis; L-histidine biosynthesis; L-histidine from 5-phospho-alpha-D-ribose 1-diphosphate: step 7/9.</text>
</comment>
<evidence type="ECO:0000256" key="8">
    <source>
        <dbReference type="ARBA" id="ARBA00022898"/>
    </source>
</evidence>
<dbReference type="OrthoDB" id="9813612at2"/>
<dbReference type="SUPFAM" id="SSF53383">
    <property type="entry name" value="PLP-dependent transferases"/>
    <property type="match status" value="1"/>
</dbReference>
<proteinExistence type="inferred from homology"/>
<dbReference type="PANTHER" id="PTHR43643:SF6">
    <property type="entry name" value="HISTIDINOL-PHOSPHATE AMINOTRANSFERASE"/>
    <property type="match status" value="1"/>
</dbReference>
<dbReference type="Proteomes" id="UP000053557">
    <property type="component" value="Unassembled WGS sequence"/>
</dbReference>
<organism evidence="13 14">
    <name type="scientific">Ferroacidibacillus organovorans</name>
    <dbReference type="NCBI Taxonomy" id="1765683"/>
    <lineage>
        <taxon>Bacteria</taxon>
        <taxon>Bacillati</taxon>
        <taxon>Bacillota</taxon>
        <taxon>Bacilli</taxon>
        <taxon>Bacillales</taxon>
        <taxon>Alicyclobacillaceae</taxon>
        <taxon>Ferroacidibacillus</taxon>
    </lineage>
</organism>
<dbReference type="HAMAP" id="MF_01023">
    <property type="entry name" value="HisC_aminotrans_2"/>
    <property type="match status" value="1"/>
</dbReference>
<evidence type="ECO:0000256" key="9">
    <source>
        <dbReference type="ARBA" id="ARBA00023102"/>
    </source>
</evidence>
<gene>
    <name evidence="11" type="primary">hisC</name>
    <name evidence="13" type="ORF">ATW55_07510</name>
</gene>
<comment type="similarity">
    <text evidence="3 11">Belongs to the class-II pyridoxal-phosphate-dependent aminotransferase family. Histidinol-phosphate aminotransferase subfamily.</text>
</comment>
<sequence length="371" mass="41186">MSTEADQVIGRLYPRVRETLHKIRPYVPGRPATDVMREFGLSDVVKLASNENPFGSSSRAREAVFEAAQEMHRYPDGATQSLRAAIARHLTLQPDQVLVSNGSDEMIKMVSETFLQPGDEVVAPFPSFAQYGFGANVMGATMVNVPLTPSFFYDVDTLLARITERTKIVYLCSPNNPTGTWLTHKQAESYMARVPDHVLTVFDEAYVEYVDAEDPLDTLPWIREGKAVLSLRTFSKMYGLAGLRLGYALGNPGILSFIEKVREPFNANALAQCAAEAALSDTAFVEMVRRKTKEGRRQIEAGVKALGYHTVPSQGNFTLVYTGNGRETFERLQRLGVIVRAGFPGLDAYIRVSIGTFEENERFLQALKTLS</sequence>
<feature type="modified residue" description="N6-(pyridoxal phosphate)lysine" evidence="11">
    <location>
        <position position="236"/>
    </location>
</feature>
<evidence type="ECO:0000256" key="11">
    <source>
        <dbReference type="HAMAP-Rule" id="MF_01023"/>
    </source>
</evidence>
<dbReference type="EC" id="2.6.1.9" evidence="11"/>
<dbReference type="GO" id="GO:0030170">
    <property type="term" value="F:pyridoxal phosphate binding"/>
    <property type="evidence" value="ECO:0007669"/>
    <property type="project" value="InterPro"/>
</dbReference>
<keyword evidence="5 11" id="KW-0032">Aminotransferase</keyword>
<keyword evidence="9 11" id="KW-0368">Histidine biosynthesis</keyword>
<accession>A0A101XSD4</accession>
<feature type="domain" description="Aminotransferase class I/classII large" evidence="12">
    <location>
        <begin position="43"/>
        <end position="367"/>
    </location>
</feature>
<dbReference type="GO" id="GO:0000105">
    <property type="term" value="P:L-histidine biosynthetic process"/>
    <property type="evidence" value="ECO:0007669"/>
    <property type="project" value="UniProtKB-UniRule"/>
</dbReference>
<evidence type="ECO:0000256" key="3">
    <source>
        <dbReference type="ARBA" id="ARBA00007970"/>
    </source>
</evidence>
<dbReference type="Pfam" id="PF00155">
    <property type="entry name" value="Aminotran_1_2"/>
    <property type="match status" value="1"/>
</dbReference>
<evidence type="ECO:0000313" key="13">
    <source>
        <dbReference type="EMBL" id="KUO96667.1"/>
    </source>
</evidence>
<keyword evidence="14" id="KW-1185">Reference proteome</keyword>
<dbReference type="AlphaFoldDB" id="A0A101XSD4"/>
<dbReference type="Gene3D" id="3.90.1150.10">
    <property type="entry name" value="Aspartate Aminotransferase, domain 1"/>
    <property type="match status" value="1"/>
</dbReference>
<comment type="subunit">
    <text evidence="4 11">Homodimer.</text>
</comment>
<name>A0A101XSD4_9BACL</name>
<dbReference type="CDD" id="cd00609">
    <property type="entry name" value="AAT_like"/>
    <property type="match status" value="1"/>
</dbReference>
<dbReference type="UniPathway" id="UPA00031">
    <property type="reaction ID" value="UER00012"/>
</dbReference>
<dbReference type="PANTHER" id="PTHR43643">
    <property type="entry name" value="HISTIDINOL-PHOSPHATE AMINOTRANSFERASE 2"/>
    <property type="match status" value="1"/>
</dbReference>
<dbReference type="InterPro" id="IPR015421">
    <property type="entry name" value="PyrdxlP-dep_Trfase_major"/>
</dbReference>
<dbReference type="EMBL" id="LPVJ01000009">
    <property type="protein sequence ID" value="KUO96667.1"/>
    <property type="molecule type" value="Genomic_DNA"/>
</dbReference>
<dbReference type="InterPro" id="IPR004839">
    <property type="entry name" value="Aminotransferase_I/II_large"/>
</dbReference>
<evidence type="ECO:0000256" key="7">
    <source>
        <dbReference type="ARBA" id="ARBA00022679"/>
    </source>
</evidence>
<keyword evidence="8 11" id="KW-0663">Pyridoxal phosphate</keyword>
<dbReference type="Gene3D" id="3.40.640.10">
    <property type="entry name" value="Type I PLP-dependent aspartate aminotransferase-like (Major domain)"/>
    <property type="match status" value="1"/>
</dbReference>
<evidence type="ECO:0000313" key="14">
    <source>
        <dbReference type="Proteomes" id="UP000053557"/>
    </source>
</evidence>
<evidence type="ECO:0000256" key="10">
    <source>
        <dbReference type="ARBA" id="ARBA00047481"/>
    </source>
</evidence>
<dbReference type="InterPro" id="IPR005861">
    <property type="entry name" value="HisP_aminotrans"/>
</dbReference>
<evidence type="ECO:0000256" key="4">
    <source>
        <dbReference type="ARBA" id="ARBA00011738"/>
    </source>
</evidence>
<comment type="catalytic activity">
    <reaction evidence="10 11">
        <text>L-histidinol phosphate + 2-oxoglutarate = 3-(imidazol-4-yl)-2-oxopropyl phosphate + L-glutamate</text>
        <dbReference type="Rhea" id="RHEA:23744"/>
        <dbReference type="ChEBI" id="CHEBI:16810"/>
        <dbReference type="ChEBI" id="CHEBI:29985"/>
        <dbReference type="ChEBI" id="CHEBI:57766"/>
        <dbReference type="ChEBI" id="CHEBI:57980"/>
        <dbReference type="EC" id="2.6.1.9"/>
    </reaction>
</comment>
<evidence type="ECO:0000256" key="2">
    <source>
        <dbReference type="ARBA" id="ARBA00005011"/>
    </source>
</evidence>
<comment type="cofactor">
    <cofactor evidence="1 11">
        <name>pyridoxal 5'-phosphate</name>
        <dbReference type="ChEBI" id="CHEBI:597326"/>
    </cofactor>
</comment>
<dbReference type="RefSeq" id="WP_067712225.1">
    <property type="nucleotide sequence ID" value="NZ_LPVJ01000009.1"/>
</dbReference>
<evidence type="ECO:0000256" key="1">
    <source>
        <dbReference type="ARBA" id="ARBA00001933"/>
    </source>
</evidence>
<dbReference type="InterPro" id="IPR050106">
    <property type="entry name" value="HistidinolP_aminotransfase"/>
</dbReference>
<reference evidence="13 14" key="1">
    <citation type="submission" date="2015-12" db="EMBL/GenBank/DDBJ databases">
        <title>Draft genome sequence of Acidibacillus ferrooxidans ITV001, isolated from a chalcopyrite acid mine drainage site in Brazil.</title>
        <authorList>
            <person name="Dall'Agnol H."/>
            <person name="Nancucheo I."/>
            <person name="Johnson B."/>
            <person name="Oliveira R."/>
            <person name="Leite L."/>
            <person name="Pylro V."/>
            <person name="Nunes G.L."/>
            <person name="Tzotzos G."/>
            <person name="Fernandes G.R."/>
            <person name="Dutra J."/>
            <person name="Orellana S.C."/>
            <person name="Oliveira G."/>
        </authorList>
    </citation>
    <scope>NUCLEOTIDE SEQUENCE [LARGE SCALE GENOMIC DNA]</scope>
    <source>
        <strain evidence="14">ITV01</strain>
    </source>
</reference>
<dbReference type="GO" id="GO:0004400">
    <property type="term" value="F:histidinol-phosphate transaminase activity"/>
    <property type="evidence" value="ECO:0007669"/>
    <property type="project" value="UniProtKB-UniRule"/>
</dbReference>
<comment type="caution">
    <text evidence="13">The sequence shown here is derived from an EMBL/GenBank/DDBJ whole genome shotgun (WGS) entry which is preliminary data.</text>
</comment>
<dbReference type="NCBIfam" id="TIGR01141">
    <property type="entry name" value="hisC"/>
    <property type="match status" value="1"/>
</dbReference>
<keyword evidence="6 11" id="KW-0028">Amino-acid biosynthesis</keyword>